<evidence type="ECO:0000313" key="2">
    <source>
        <dbReference type="EMBL" id="BAY84330.1"/>
    </source>
</evidence>
<feature type="domain" description="Tc1-like transposase DDE" evidence="1">
    <location>
        <begin position="3"/>
        <end position="104"/>
    </location>
</feature>
<dbReference type="InterPro" id="IPR038717">
    <property type="entry name" value="Tc1-like_DDE_dom"/>
</dbReference>
<dbReference type="Pfam" id="PF13358">
    <property type="entry name" value="DDE_3"/>
    <property type="match status" value="1"/>
</dbReference>
<organism evidence="2 3">
    <name type="scientific">Calothrix parasitica NIES-267</name>
    <dbReference type="NCBI Taxonomy" id="1973488"/>
    <lineage>
        <taxon>Bacteria</taxon>
        <taxon>Bacillati</taxon>
        <taxon>Cyanobacteriota</taxon>
        <taxon>Cyanophyceae</taxon>
        <taxon>Nostocales</taxon>
        <taxon>Calotrichaceae</taxon>
        <taxon>Calothrix</taxon>
    </lineage>
</organism>
<gene>
    <name evidence="2" type="ORF">NIES267_38260</name>
</gene>
<dbReference type="Proteomes" id="UP000218418">
    <property type="component" value="Chromosome"/>
</dbReference>
<dbReference type="Gene3D" id="3.30.420.10">
    <property type="entry name" value="Ribonuclease H-like superfamily/Ribonuclease H"/>
    <property type="match status" value="1"/>
</dbReference>
<proteinExistence type="predicted"/>
<name>A0A1Z4LSV9_9CYAN</name>
<keyword evidence="3" id="KW-1185">Reference proteome</keyword>
<evidence type="ECO:0000259" key="1">
    <source>
        <dbReference type="Pfam" id="PF13358"/>
    </source>
</evidence>
<reference evidence="2 3" key="1">
    <citation type="submission" date="2017-06" db="EMBL/GenBank/DDBJ databases">
        <title>Genome sequencing of cyanobaciteial culture collection at National Institute for Environmental Studies (NIES).</title>
        <authorList>
            <person name="Hirose Y."/>
            <person name="Shimura Y."/>
            <person name="Fujisawa T."/>
            <person name="Nakamura Y."/>
            <person name="Kawachi M."/>
        </authorList>
    </citation>
    <scope>NUCLEOTIDE SEQUENCE [LARGE SCALE GENOMIC DNA]</scope>
    <source>
        <strain evidence="2 3">NIES-267</strain>
    </source>
</reference>
<sequence length="138" mass="16341">MISVDVSTGKEYLKLKEKSKTEDVSEYFIQLCQDCIKEGFKKLTVILDNNSTHKDKMKSQVTTHLHRLNIQEKIYIDFIHTPTYSPNFNLVEYIIHLLRLQLLHHLPLDISIQQVKDKLENYFKFNQLQTPKQIHADN</sequence>
<dbReference type="AlphaFoldDB" id="A0A1Z4LSV9"/>
<dbReference type="InterPro" id="IPR036397">
    <property type="entry name" value="RNaseH_sf"/>
</dbReference>
<dbReference type="EMBL" id="AP018227">
    <property type="protein sequence ID" value="BAY84330.1"/>
    <property type="molecule type" value="Genomic_DNA"/>
</dbReference>
<dbReference type="GO" id="GO:0003676">
    <property type="term" value="F:nucleic acid binding"/>
    <property type="evidence" value="ECO:0007669"/>
    <property type="project" value="InterPro"/>
</dbReference>
<accession>A0A1Z4LSV9</accession>
<evidence type="ECO:0000313" key="3">
    <source>
        <dbReference type="Proteomes" id="UP000218418"/>
    </source>
</evidence>
<protein>
    <recommendedName>
        <fullName evidence="1">Tc1-like transposase DDE domain-containing protein</fullName>
    </recommendedName>
</protein>